<evidence type="ECO:0000256" key="1">
    <source>
        <dbReference type="SAM" id="MobiDB-lite"/>
    </source>
</evidence>
<dbReference type="InterPro" id="IPR050256">
    <property type="entry name" value="Glycosyltransferase_2"/>
</dbReference>
<proteinExistence type="predicted"/>
<dbReference type="InterPro" id="IPR001173">
    <property type="entry name" value="Glyco_trans_2-like"/>
</dbReference>
<dbReference type="InterPro" id="IPR029044">
    <property type="entry name" value="Nucleotide-diphossugar_trans"/>
</dbReference>
<reference evidence="3" key="1">
    <citation type="submission" date="2020-05" db="EMBL/GenBank/DDBJ databases">
        <authorList>
            <person name="Chiriac C."/>
            <person name="Salcher M."/>
            <person name="Ghai R."/>
            <person name="Kavagutti S V."/>
        </authorList>
    </citation>
    <scope>NUCLEOTIDE SEQUENCE</scope>
</reference>
<gene>
    <name evidence="3" type="ORF">UFOPK4173_01537</name>
</gene>
<dbReference type="PANTHER" id="PTHR48090">
    <property type="entry name" value="UNDECAPRENYL-PHOSPHATE 4-DEOXY-4-FORMAMIDO-L-ARABINOSE TRANSFERASE-RELATED"/>
    <property type="match status" value="1"/>
</dbReference>
<organism evidence="3">
    <name type="scientific">freshwater metagenome</name>
    <dbReference type="NCBI Taxonomy" id="449393"/>
    <lineage>
        <taxon>unclassified sequences</taxon>
        <taxon>metagenomes</taxon>
        <taxon>ecological metagenomes</taxon>
    </lineage>
</organism>
<dbReference type="SUPFAM" id="SSF53448">
    <property type="entry name" value="Nucleotide-diphospho-sugar transferases"/>
    <property type="match status" value="1"/>
</dbReference>
<dbReference type="Pfam" id="PF00535">
    <property type="entry name" value="Glycos_transf_2"/>
    <property type="match status" value="1"/>
</dbReference>
<dbReference type="CDD" id="cd04179">
    <property type="entry name" value="DPM_DPG-synthase_like"/>
    <property type="match status" value="1"/>
</dbReference>
<dbReference type="PANTHER" id="PTHR48090:SF7">
    <property type="entry name" value="RFBJ PROTEIN"/>
    <property type="match status" value="1"/>
</dbReference>
<feature type="compositionally biased region" description="Polar residues" evidence="1">
    <location>
        <begin position="262"/>
        <end position="276"/>
    </location>
</feature>
<feature type="region of interest" description="Disordered" evidence="1">
    <location>
        <begin position="254"/>
        <end position="276"/>
    </location>
</feature>
<evidence type="ECO:0000313" key="3">
    <source>
        <dbReference type="EMBL" id="CAB5038426.1"/>
    </source>
</evidence>
<feature type="domain" description="Glycosyltransferase 2-like" evidence="2">
    <location>
        <begin position="29"/>
        <end position="184"/>
    </location>
</feature>
<evidence type="ECO:0000259" key="2">
    <source>
        <dbReference type="Pfam" id="PF00535"/>
    </source>
</evidence>
<dbReference type="Gene3D" id="3.90.550.10">
    <property type="entry name" value="Spore Coat Polysaccharide Biosynthesis Protein SpsA, Chain A"/>
    <property type="match status" value="1"/>
</dbReference>
<dbReference type="AlphaFoldDB" id="A0A6J7SBM0"/>
<dbReference type="EMBL" id="CAFBPW010000211">
    <property type="protein sequence ID" value="CAB5038426.1"/>
    <property type="molecule type" value="Genomic_DNA"/>
</dbReference>
<accession>A0A6J7SBM0</accession>
<name>A0A6J7SBM0_9ZZZZ</name>
<sequence>MAIGISQGLRCVKVKGSDLSRRTKIRVLVIIPALNEAATLPAVLDSLHAAVPEYAVVVVDDGSTDGTADVARAHGSAVLVLPFNLGIGGALRTGFRYAVQQDFDAAVQLDADGQHDPTMIPKLIAALDGADFVVGSRFATKNSYEVGLTRRKAMQLLEFSMRVLSGRTFTDTSSGFRAFGRPVLEYFARSYPSEYMESVEALLAANYAGFRIAEVPVQMHQRAGGTPSAMRFKLIYHYVRVMFTMFTRASRRRAPAPENRTVEATGTELSEGGQNA</sequence>
<protein>
    <submittedName>
        <fullName evidence="3">Unannotated protein</fullName>
    </submittedName>
</protein>